<dbReference type="Proteomes" id="UP000190064">
    <property type="component" value="Unassembled WGS sequence"/>
</dbReference>
<evidence type="ECO:0000313" key="2">
    <source>
        <dbReference type="EMBL" id="OOV86299.1"/>
    </source>
</evidence>
<evidence type="ECO:0000313" key="3">
    <source>
        <dbReference type="Proteomes" id="UP000190064"/>
    </source>
</evidence>
<feature type="transmembrane region" description="Helical" evidence="1">
    <location>
        <begin position="30"/>
        <end position="51"/>
    </location>
</feature>
<dbReference type="InterPro" id="IPR031876">
    <property type="entry name" value="DUF4760"/>
</dbReference>
<sequence length="190" mass="21869">MPSTKDAEGFIKPIAEEATQQASLFLGESIGFWVQTAAIVLTAFFAAWAVFSARQMTRRKNSADVIFNSKNDKKLRDGIKTISQLHKDSTVELAQFAYDLSNDQTKRDQAASINYVLNYYEYVAVGVKRGIYDEAILKDSSYSTLVHMYEFCQPYIENVRRQNQRPTTWCEFEALAQKWQDKPLKAKRKR</sequence>
<keyword evidence="1" id="KW-0812">Transmembrane</keyword>
<dbReference type="Pfam" id="PF15956">
    <property type="entry name" value="DUF4760"/>
    <property type="match status" value="1"/>
</dbReference>
<name>A0A1T1H8V5_OCELI</name>
<dbReference type="STRING" id="966.BTA35_0213860"/>
<keyword evidence="1" id="KW-0472">Membrane</keyword>
<proteinExistence type="predicted"/>
<reference evidence="2" key="1">
    <citation type="submission" date="2017-02" db="EMBL/GenBank/DDBJ databases">
        <title>Draft Genome Sequence of the Salt Water Bacterium Oceanospirillum linum ATCC 11336.</title>
        <authorList>
            <person name="Trachtenberg A.M."/>
            <person name="Carney J.G."/>
            <person name="Linnane J.D."/>
            <person name="Rheaume B.A."/>
            <person name="Pitts N.L."/>
            <person name="Mykles D.L."/>
            <person name="Maclea K.S."/>
        </authorList>
    </citation>
    <scope>NUCLEOTIDE SEQUENCE [LARGE SCALE GENOMIC DNA]</scope>
    <source>
        <strain evidence="2">ATCC 11336</strain>
    </source>
</reference>
<gene>
    <name evidence="2" type="ORF">BTA35_0213860</name>
</gene>
<dbReference type="EMBL" id="MTSD02000007">
    <property type="protein sequence ID" value="OOV86299.1"/>
    <property type="molecule type" value="Genomic_DNA"/>
</dbReference>
<dbReference type="RefSeq" id="WP_078320413.1">
    <property type="nucleotide sequence ID" value="NZ_FXTS01000008.1"/>
</dbReference>
<keyword evidence="1" id="KW-1133">Transmembrane helix</keyword>
<organism evidence="2 3">
    <name type="scientific">Oceanospirillum linum</name>
    <dbReference type="NCBI Taxonomy" id="966"/>
    <lineage>
        <taxon>Bacteria</taxon>
        <taxon>Pseudomonadati</taxon>
        <taxon>Pseudomonadota</taxon>
        <taxon>Gammaproteobacteria</taxon>
        <taxon>Oceanospirillales</taxon>
        <taxon>Oceanospirillaceae</taxon>
        <taxon>Oceanospirillum</taxon>
    </lineage>
</organism>
<evidence type="ECO:0000256" key="1">
    <source>
        <dbReference type="SAM" id="Phobius"/>
    </source>
</evidence>
<protein>
    <recommendedName>
        <fullName evidence="4">DUF4760 domain-containing protein</fullName>
    </recommendedName>
</protein>
<dbReference type="AlphaFoldDB" id="A0A1T1H8V5"/>
<evidence type="ECO:0008006" key="4">
    <source>
        <dbReference type="Google" id="ProtNLM"/>
    </source>
</evidence>
<comment type="caution">
    <text evidence="2">The sequence shown here is derived from an EMBL/GenBank/DDBJ whole genome shotgun (WGS) entry which is preliminary data.</text>
</comment>
<accession>A0A1T1H8V5</accession>
<keyword evidence="3" id="KW-1185">Reference proteome</keyword>